<dbReference type="InterPro" id="IPR001715">
    <property type="entry name" value="CH_dom"/>
</dbReference>
<feature type="compositionally biased region" description="Polar residues" evidence="1">
    <location>
        <begin position="98"/>
        <end position="109"/>
    </location>
</feature>
<name>A0ABM4CR88_HYDVU</name>
<dbReference type="Gene3D" id="1.10.418.10">
    <property type="entry name" value="Calponin-like domain"/>
    <property type="match status" value="1"/>
</dbReference>
<proteinExistence type="predicted"/>
<feature type="compositionally biased region" description="Basic and acidic residues" evidence="1">
    <location>
        <begin position="48"/>
        <end position="65"/>
    </location>
</feature>
<dbReference type="PANTHER" id="PTHR23167">
    <property type="entry name" value="CALPONIN HOMOLOGY DOMAIN-CONTAINING PROTEIN DDB_G0272472-RELATED"/>
    <property type="match status" value="1"/>
</dbReference>
<keyword evidence="3" id="KW-1185">Reference proteome</keyword>
<reference evidence="4" key="1">
    <citation type="submission" date="2025-08" db="UniProtKB">
        <authorList>
            <consortium name="RefSeq"/>
        </authorList>
    </citation>
    <scope>IDENTIFICATION</scope>
</reference>
<dbReference type="InterPro" id="IPR050540">
    <property type="entry name" value="F-actin_Monoox_Mical"/>
</dbReference>
<dbReference type="Pfam" id="PF00307">
    <property type="entry name" value="CH"/>
    <property type="match status" value="1"/>
</dbReference>
<dbReference type="PANTHER" id="PTHR23167:SF46">
    <property type="entry name" value="EPS15 HOMOLOGY DOMAIN CONTAINING PROTEIN-BINDING PROTEIN 1, ISOFORM F"/>
    <property type="match status" value="1"/>
</dbReference>
<dbReference type="Proteomes" id="UP001652625">
    <property type="component" value="Chromosome 10"/>
</dbReference>
<feature type="compositionally biased region" description="Polar residues" evidence="1">
    <location>
        <begin position="621"/>
        <end position="632"/>
    </location>
</feature>
<feature type="compositionally biased region" description="Low complexity" evidence="1">
    <location>
        <begin position="658"/>
        <end position="671"/>
    </location>
</feature>
<protein>
    <submittedName>
        <fullName evidence="4">Calponin homology domain-containing protein DDB_G0272472 isoform X2</fullName>
    </submittedName>
</protein>
<dbReference type="PROSITE" id="PS50021">
    <property type="entry name" value="CH"/>
    <property type="match status" value="1"/>
</dbReference>
<feature type="compositionally biased region" description="Polar residues" evidence="1">
    <location>
        <begin position="38"/>
        <end position="47"/>
    </location>
</feature>
<dbReference type="RefSeq" id="XP_065664383.1">
    <property type="nucleotide sequence ID" value="XM_065808311.1"/>
</dbReference>
<evidence type="ECO:0000256" key="1">
    <source>
        <dbReference type="SAM" id="MobiDB-lite"/>
    </source>
</evidence>
<dbReference type="SUPFAM" id="SSF47576">
    <property type="entry name" value="Calponin-homology domain, CH-domain"/>
    <property type="match status" value="1"/>
</dbReference>
<evidence type="ECO:0000259" key="2">
    <source>
        <dbReference type="PROSITE" id="PS50021"/>
    </source>
</evidence>
<accession>A0ABM4CR88</accession>
<dbReference type="SMART" id="SM00033">
    <property type="entry name" value="CH"/>
    <property type="match status" value="1"/>
</dbReference>
<dbReference type="InterPro" id="IPR036872">
    <property type="entry name" value="CH_dom_sf"/>
</dbReference>
<feature type="region of interest" description="Disordered" evidence="1">
    <location>
        <begin position="733"/>
        <end position="764"/>
    </location>
</feature>
<dbReference type="GeneID" id="100203673"/>
<gene>
    <name evidence="4" type="primary">LOC100203673</name>
</gene>
<feature type="region of interest" description="Disordered" evidence="1">
    <location>
        <begin position="613"/>
        <end position="680"/>
    </location>
</feature>
<feature type="region of interest" description="Disordered" evidence="1">
    <location>
        <begin position="38"/>
        <end position="109"/>
    </location>
</feature>
<evidence type="ECO:0000313" key="3">
    <source>
        <dbReference type="Proteomes" id="UP001652625"/>
    </source>
</evidence>
<sequence length="884" mass="99595">MESQDYQPVRLTLRERLALKAKTVELEIIDTQKERKSLASNNTNDIGNSEKDYHNDKSVNDRNYDNKTQNAQNPKNDENIEGKSLSIDSKESEPQILKTKSNRNSKNINETLFKDKQLENSLNSSNNNEDIFLKTKQNNEQIIKLNENEKGRKPRENEKELNIKERANKGKIRGEKQAEELCENKEGIVIKDDVIKGDVINSNEAKISKIEEVNNIIKEENFVVESNKDCKDHKHANKIKVSEDVKEILSSDCKETVVSDHKVTIEKKVSETLKNKNVFQTKKESGIESWARPKSELIKNDFGRVEPKRPISVVQNNIERKPLSDSKNRWSADIKKSQPFADGKLNQVAKFENPQPGKFFNKLENSKLDFSTKHTVQKSQSLNINKNLTIANKANSTVEDVKPCEISKSHEVMKSHEITKSVEITNSLEITKSIEVTKSQEVTKTIEMSSSTDLTKSQEVTESYEVTESVEVIKSRNAAGQEVENITKHIDFSVTKTIEPNIDAITSNSTDEQSLDEPDSNNNIITYNNSNLNSKNNGKNEESKYLKEKNEKLKDDKKIPGVVLKTISKANIFKKGEETGSKNKIELEKKEPNKFDCLKSKISHEKEKVEKKLTGNKIGDLQQNKLQSNVNNKAFGDLTRNSSNVNQDKKNPSDAFQSKSSNNHTNTNNMDNKSKTSAESKSSFSLTNDVSICLKTSTGSTISLTANSNDQAAVLAPNAMKDFRSMLLQQKQGDAKNNNTNTKHSKTNFFKSQDNAKKPEGNKALNRASSNIDKLLQWITRRVNQYPAVNVTNYTSSWEDGIALCALMNYLLGDEAVNPLDVSPTDRRHNFDMAIKAAKNAGVPALIDADDMSKGNIDKLSMITYLHTVYKVLHYDKQPVQSGV</sequence>
<evidence type="ECO:0000313" key="4">
    <source>
        <dbReference type="RefSeq" id="XP_065664383.1"/>
    </source>
</evidence>
<organism evidence="3 4">
    <name type="scientific">Hydra vulgaris</name>
    <name type="common">Hydra</name>
    <name type="synonym">Hydra attenuata</name>
    <dbReference type="NCBI Taxonomy" id="6087"/>
    <lineage>
        <taxon>Eukaryota</taxon>
        <taxon>Metazoa</taxon>
        <taxon>Cnidaria</taxon>
        <taxon>Hydrozoa</taxon>
        <taxon>Hydroidolina</taxon>
        <taxon>Anthoathecata</taxon>
        <taxon>Aplanulata</taxon>
        <taxon>Hydridae</taxon>
        <taxon>Hydra</taxon>
    </lineage>
</organism>
<feature type="domain" description="Calponin-homology (CH)" evidence="2">
    <location>
        <begin position="769"/>
        <end position="874"/>
    </location>
</feature>